<organism evidence="2 3">
    <name type="scientific">Amphritea opalescens</name>
    <dbReference type="NCBI Taxonomy" id="2490544"/>
    <lineage>
        <taxon>Bacteria</taxon>
        <taxon>Pseudomonadati</taxon>
        <taxon>Pseudomonadota</taxon>
        <taxon>Gammaproteobacteria</taxon>
        <taxon>Oceanospirillales</taxon>
        <taxon>Oceanospirillaceae</taxon>
        <taxon>Amphritea</taxon>
    </lineage>
</organism>
<name>A0A430KLK5_9GAMM</name>
<proteinExistence type="predicted"/>
<evidence type="ECO:0000256" key="1">
    <source>
        <dbReference type="SAM" id="Phobius"/>
    </source>
</evidence>
<dbReference type="AlphaFoldDB" id="A0A430KLK5"/>
<evidence type="ECO:0000313" key="2">
    <source>
        <dbReference type="EMBL" id="RTE64369.1"/>
    </source>
</evidence>
<dbReference type="Pfam" id="PF12669">
    <property type="entry name" value="FeoB_associated"/>
    <property type="match status" value="1"/>
</dbReference>
<keyword evidence="1" id="KW-0472">Membrane</keyword>
<dbReference type="EMBL" id="RQXW01000025">
    <property type="protein sequence ID" value="RTE64369.1"/>
    <property type="molecule type" value="Genomic_DNA"/>
</dbReference>
<dbReference type="Proteomes" id="UP000283087">
    <property type="component" value="Unassembled WGS sequence"/>
</dbReference>
<sequence>MTLFDWIVLIVVIVLLGIWFGRYLYRTFSRKCGSTGCSNCSGCSRSKKKDL</sequence>
<keyword evidence="1" id="KW-0812">Transmembrane</keyword>
<keyword evidence="1" id="KW-1133">Transmembrane helix</keyword>
<gene>
    <name evidence="2" type="ORF">EH243_17810</name>
</gene>
<protein>
    <submittedName>
        <fullName evidence="2">FeoB-associated Cys-rich membrane protein</fullName>
    </submittedName>
</protein>
<evidence type="ECO:0000313" key="3">
    <source>
        <dbReference type="Proteomes" id="UP000283087"/>
    </source>
</evidence>
<feature type="transmembrane region" description="Helical" evidence="1">
    <location>
        <begin position="6"/>
        <end position="25"/>
    </location>
</feature>
<dbReference type="RefSeq" id="WP_126160008.1">
    <property type="nucleotide sequence ID" value="NZ_RQXW01000025.1"/>
</dbReference>
<reference evidence="2 3" key="1">
    <citation type="submission" date="2018-11" db="EMBL/GenBank/DDBJ databases">
        <title>The draft genome sequence of Amphritea opalescens ANRC-JH13T.</title>
        <authorList>
            <person name="Fang Z."/>
            <person name="Zhang Y."/>
            <person name="Han X."/>
        </authorList>
    </citation>
    <scope>NUCLEOTIDE SEQUENCE [LARGE SCALE GENOMIC DNA]</scope>
    <source>
        <strain evidence="2 3">ANRC-JH13</strain>
    </source>
</reference>
<keyword evidence="3" id="KW-1185">Reference proteome</keyword>
<accession>A0A430KLK5</accession>
<comment type="caution">
    <text evidence="2">The sequence shown here is derived from an EMBL/GenBank/DDBJ whole genome shotgun (WGS) entry which is preliminary data.</text>
</comment>